<evidence type="ECO:0000313" key="2">
    <source>
        <dbReference type="EMBL" id="TIH10582.1"/>
    </source>
</evidence>
<reference evidence="2 3" key="1">
    <citation type="submission" date="2018-10" db="EMBL/GenBank/DDBJ databases">
        <title>Pseudomonas leptonychotis sp. nov., isolated from Weddell seals in Antarctica.</title>
        <authorList>
            <person name="Novakova D."/>
            <person name="Svec P."/>
            <person name="Kralova S."/>
            <person name="Kristofova L."/>
            <person name="Zeman M."/>
            <person name="Pantucek R."/>
            <person name="Maslanova I."/>
            <person name="Sedlacek I."/>
        </authorList>
    </citation>
    <scope>NUCLEOTIDE SEQUENCE [LARGE SCALE GENOMIC DNA]</scope>
    <source>
        <strain evidence="2 3">CCM 8849</strain>
    </source>
</reference>
<evidence type="ECO:0000256" key="1">
    <source>
        <dbReference type="SAM" id="Phobius"/>
    </source>
</evidence>
<protein>
    <submittedName>
        <fullName evidence="2">Transmembrane sensor/regulator PpyR</fullName>
    </submittedName>
</protein>
<name>A0A4T2A2S4_9PSED</name>
<sequence length="84" mass="8677">MWGSFSCPLRALQLANQLLVAGVLLLVSGLLGAYGLSAQLSIGSQVAAHSLTIIGPALLKLGYVVRLAAQQQLHGHKEPCCVAA</sequence>
<dbReference type="OrthoDB" id="6905559at2"/>
<evidence type="ECO:0000313" key="3">
    <source>
        <dbReference type="Proteomes" id="UP000307541"/>
    </source>
</evidence>
<keyword evidence="1" id="KW-0472">Membrane</keyword>
<keyword evidence="1 2" id="KW-0812">Transmembrane</keyword>
<organism evidence="2 3">
    <name type="scientific">Pseudomonas leptonychotis</name>
    <dbReference type="NCBI Taxonomy" id="2448482"/>
    <lineage>
        <taxon>Bacteria</taxon>
        <taxon>Pseudomonadati</taxon>
        <taxon>Pseudomonadota</taxon>
        <taxon>Gammaproteobacteria</taxon>
        <taxon>Pseudomonadales</taxon>
        <taxon>Pseudomonadaceae</taxon>
        <taxon>Pseudomonas</taxon>
    </lineage>
</organism>
<feature type="transmembrane region" description="Helical" evidence="1">
    <location>
        <begin position="12"/>
        <end position="34"/>
    </location>
</feature>
<accession>A0A4T2A2S4</accession>
<dbReference type="RefSeq" id="WP_136663862.1">
    <property type="nucleotide sequence ID" value="NZ_CP173421.1"/>
</dbReference>
<dbReference type="Proteomes" id="UP000307541">
    <property type="component" value="Unassembled WGS sequence"/>
</dbReference>
<keyword evidence="1" id="KW-1133">Transmembrane helix</keyword>
<dbReference type="EMBL" id="RFLV01000001">
    <property type="protein sequence ID" value="TIH10582.1"/>
    <property type="molecule type" value="Genomic_DNA"/>
</dbReference>
<comment type="caution">
    <text evidence="2">The sequence shown here is derived from an EMBL/GenBank/DDBJ whole genome shotgun (WGS) entry which is preliminary data.</text>
</comment>
<keyword evidence="3" id="KW-1185">Reference proteome</keyword>
<dbReference type="AlphaFoldDB" id="A0A4T2A2S4"/>
<proteinExistence type="predicted"/>
<gene>
    <name evidence="2" type="ORF">D8779_07885</name>
</gene>